<keyword evidence="2" id="KW-1185">Reference proteome</keyword>
<protein>
    <submittedName>
        <fullName evidence="1">Uncharacterized protein</fullName>
    </submittedName>
</protein>
<evidence type="ECO:0000313" key="1">
    <source>
        <dbReference type="EMBL" id="KAH8005996.1"/>
    </source>
</evidence>
<evidence type="ECO:0000313" key="2">
    <source>
        <dbReference type="Proteomes" id="UP000827872"/>
    </source>
</evidence>
<comment type="caution">
    <text evidence="1">The sequence shown here is derived from an EMBL/GenBank/DDBJ whole genome shotgun (WGS) entry which is preliminary data.</text>
</comment>
<dbReference type="EMBL" id="CM037617">
    <property type="protein sequence ID" value="KAH8005996.1"/>
    <property type="molecule type" value="Genomic_DNA"/>
</dbReference>
<dbReference type="Proteomes" id="UP000827872">
    <property type="component" value="Linkage Group LG04"/>
</dbReference>
<name>A0ACB8FKI0_9SAUR</name>
<accession>A0ACB8FKI0</accession>
<sequence length="91" mass="10230">MASEDQNDDKLGPPDLTMASFQWGTVLAAVKDHIPSMDSDISKSDSDEDGELFIFQRDLSSLIPDLTEELEDFSLDETALQVTDFFCYFMP</sequence>
<organism evidence="1 2">
    <name type="scientific">Sphaerodactylus townsendi</name>
    <dbReference type="NCBI Taxonomy" id="933632"/>
    <lineage>
        <taxon>Eukaryota</taxon>
        <taxon>Metazoa</taxon>
        <taxon>Chordata</taxon>
        <taxon>Craniata</taxon>
        <taxon>Vertebrata</taxon>
        <taxon>Euteleostomi</taxon>
        <taxon>Lepidosauria</taxon>
        <taxon>Squamata</taxon>
        <taxon>Bifurcata</taxon>
        <taxon>Gekkota</taxon>
        <taxon>Sphaerodactylidae</taxon>
        <taxon>Sphaerodactylus</taxon>
    </lineage>
</organism>
<reference evidence="1" key="1">
    <citation type="submission" date="2021-08" db="EMBL/GenBank/DDBJ databases">
        <title>The first chromosome-level gecko genome reveals the dynamic sex chromosomes of Neotropical dwarf geckos (Sphaerodactylidae: Sphaerodactylus).</title>
        <authorList>
            <person name="Pinto B.J."/>
            <person name="Keating S.E."/>
            <person name="Gamble T."/>
        </authorList>
    </citation>
    <scope>NUCLEOTIDE SEQUENCE</scope>
    <source>
        <strain evidence="1">TG3544</strain>
    </source>
</reference>
<gene>
    <name evidence="1" type="ORF">K3G42_031700</name>
</gene>
<proteinExistence type="predicted"/>